<evidence type="ECO:0000256" key="10">
    <source>
        <dbReference type="ARBA" id="ARBA00047672"/>
    </source>
</evidence>
<dbReference type="PRINTS" id="PR00081">
    <property type="entry name" value="GDHRDH"/>
</dbReference>
<evidence type="ECO:0000256" key="3">
    <source>
        <dbReference type="ARBA" id="ARBA00038968"/>
    </source>
</evidence>
<evidence type="ECO:0000256" key="17">
    <source>
        <dbReference type="ARBA" id="ARBA00048611"/>
    </source>
</evidence>
<evidence type="ECO:0000256" key="6">
    <source>
        <dbReference type="ARBA" id="ARBA00041812"/>
    </source>
</evidence>
<evidence type="ECO:0000256" key="16">
    <source>
        <dbReference type="ARBA" id="ARBA00048535"/>
    </source>
</evidence>
<accession>A0ABD0JHG4</accession>
<comment type="catalytic activity">
    <reaction evidence="18">
        <text>prostaglandin E2 + NAD(+) = 15-oxoprostaglandin E2 + NADH + H(+)</text>
        <dbReference type="Rhea" id="RHEA:11876"/>
        <dbReference type="ChEBI" id="CHEBI:15378"/>
        <dbReference type="ChEBI" id="CHEBI:57400"/>
        <dbReference type="ChEBI" id="CHEBI:57540"/>
        <dbReference type="ChEBI" id="CHEBI:57945"/>
        <dbReference type="ChEBI" id="CHEBI:606564"/>
        <dbReference type="EC" id="1.1.1.141"/>
    </reaction>
    <physiologicalReaction direction="left-to-right" evidence="18">
        <dbReference type="Rhea" id="RHEA:11877"/>
    </physiologicalReaction>
</comment>
<dbReference type="EC" id="1.1.1.232" evidence="4"/>
<evidence type="ECO:0000256" key="8">
    <source>
        <dbReference type="ARBA" id="ARBA00045705"/>
    </source>
</evidence>
<dbReference type="InterPro" id="IPR036291">
    <property type="entry name" value="NAD(P)-bd_dom_sf"/>
</dbReference>
<evidence type="ECO:0000256" key="9">
    <source>
        <dbReference type="ARBA" id="ARBA00047325"/>
    </source>
</evidence>
<dbReference type="GO" id="GO:0016404">
    <property type="term" value="F:15-hydroxyprostaglandin dehydrogenase (NAD+) activity"/>
    <property type="evidence" value="ECO:0007669"/>
    <property type="project" value="UniProtKB-EC"/>
</dbReference>
<dbReference type="PROSITE" id="PS00061">
    <property type="entry name" value="ADH_SHORT"/>
    <property type="match status" value="1"/>
</dbReference>
<evidence type="ECO:0000313" key="23">
    <source>
        <dbReference type="EMBL" id="KAK7474106.1"/>
    </source>
</evidence>
<comment type="catalytic activity">
    <reaction evidence="16">
        <text>lipoxin A4 + NAD(+) = 15-oxo-(5S,6R)-dihydroxy-(7E,9E,11Z,13E)-eicosatetraenoate + NADH + H(+)</text>
        <dbReference type="Rhea" id="RHEA:41572"/>
        <dbReference type="ChEBI" id="CHEBI:15378"/>
        <dbReference type="ChEBI" id="CHEBI:57540"/>
        <dbReference type="ChEBI" id="CHEBI:57945"/>
        <dbReference type="ChEBI" id="CHEBI:67026"/>
        <dbReference type="ChEBI" id="CHEBI:78311"/>
    </reaction>
    <physiologicalReaction direction="left-to-right" evidence="16">
        <dbReference type="Rhea" id="RHEA:41573"/>
    </physiologicalReaction>
</comment>
<comment type="catalytic activity">
    <reaction evidence="12">
        <text>15-oxo-(5S,6R)-dihydroxy-(7E,9E,11Z)-eicosatrienoate + NADH + H(+) = (5S,6R,15S)-trihydroxy-(7E,9E,11Z)-eicosatrienoate + NAD(+)</text>
        <dbReference type="Rhea" id="RHEA:41596"/>
        <dbReference type="ChEBI" id="CHEBI:15378"/>
        <dbReference type="ChEBI" id="CHEBI:57540"/>
        <dbReference type="ChEBI" id="CHEBI:57945"/>
        <dbReference type="ChEBI" id="CHEBI:78325"/>
        <dbReference type="ChEBI" id="CHEBI:78329"/>
    </reaction>
    <physiologicalReaction direction="left-to-right" evidence="12">
        <dbReference type="Rhea" id="RHEA:41597"/>
    </physiologicalReaction>
</comment>
<dbReference type="AlphaFoldDB" id="A0ABD0JHG4"/>
<comment type="catalytic activity">
    <reaction evidence="14">
        <text>resolvin D1 + NAD(+) = 17-oxoresolvin D1 + NADH + H(+)</text>
        <dbReference type="Rhea" id="RHEA:50128"/>
        <dbReference type="ChEBI" id="CHEBI:15378"/>
        <dbReference type="ChEBI" id="CHEBI:57540"/>
        <dbReference type="ChEBI" id="CHEBI:57945"/>
        <dbReference type="ChEBI" id="CHEBI:132079"/>
        <dbReference type="ChEBI" id="CHEBI:132081"/>
    </reaction>
    <physiologicalReaction direction="left-to-right" evidence="14">
        <dbReference type="Rhea" id="RHEA:50129"/>
    </physiologicalReaction>
</comment>
<comment type="catalytic activity">
    <reaction evidence="17">
        <text>prostaglandin A1 + NAD(+) = 15-oxo-prostaglandin A1 + NADH + H(+)</text>
        <dbReference type="Rhea" id="RHEA:41263"/>
        <dbReference type="ChEBI" id="CHEBI:15378"/>
        <dbReference type="ChEBI" id="CHEBI:57398"/>
        <dbReference type="ChEBI" id="CHEBI:57540"/>
        <dbReference type="ChEBI" id="CHEBI:57945"/>
        <dbReference type="ChEBI" id="CHEBI:85072"/>
    </reaction>
    <physiologicalReaction direction="left-to-right" evidence="17">
        <dbReference type="Rhea" id="RHEA:41264"/>
    </physiologicalReaction>
</comment>
<comment type="catalytic activity">
    <reaction evidence="9">
        <text>prostaglandin E1 + NAD(+) = 15-oxoprostaglandin E1 + NADH + H(+)</text>
        <dbReference type="Rhea" id="RHEA:16477"/>
        <dbReference type="ChEBI" id="CHEBI:15378"/>
        <dbReference type="ChEBI" id="CHEBI:57397"/>
        <dbReference type="ChEBI" id="CHEBI:57401"/>
        <dbReference type="ChEBI" id="CHEBI:57540"/>
        <dbReference type="ChEBI" id="CHEBI:57945"/>
    </reaction>
    <physiologicalReaction direction="left-to-right" evidence="9">
        <dbReference type="Rhea" id="RHEA:16478"/>
    </physiologicalReaction>
</comment>
<reference evidence="23 24" key="1">
    <citation type="journal article" date="2023" name="Sci. Data">
        <title>Genome assembly of the Korean intertidal mud-creeper Batillaria attramentaria.</title>
        <authorList>
            <person name="Patra A.K."/>
            <person name="Ho P.T."/>
            <person name="Jun S."/>
            <person name="Lee S.J."/>
            <person name="Kim Y."/>
            <person name="Won Y.J."/>
        </authorList>
    </citation>
    <scope>NUCLEOTIDE SEQUENCE [LARGE SCALE GENOMIC DNA]</scope>
    <source>
        <strain evidence="23">Wonlab-2016</strain>
    </source>
</reference>
<proteinExistence type="inferred from homology"/>
<dbReference type="EC" id="1.1.1.141" evidence="3"/>
<evidence type="ECO:0000256" key="19">
    <source>
        <dbReference type="ARBA" id="ARBA00048921"/>
    </source>
</evidence>
<evidence type="ECO:0000256" key="22">
    <source>
        <dbReference type="RuleBase" id="RU000363"/>
    </source>
</evidence>
<comment type="catalytic activity">
    <reaction evidence="21">
        <text>resolvin E1 + NAD(+) = 18-oxo-resolvin E1 + NADH + H(+)</text>
        <dbReference type="Rhea" id="RHEA:49244"/>
        <dbReference type="ChEBI" id="CHEBI:15378"/>
        <dbReference type="ChEBI" id="CHEBI:57540"/>
        <dbReference type="ChEBI" id="CHEBI:57945"/>
        <dbReference type="ChEBI" id="CHEBI:91000"/>
        <dbReference type="ChEBI" id="CHEBI:91001"/>
    </reaction>
    <physiologicalReaction direction="left-to-right" evidence="21">
        <dbReference type="Rhea" id="RHEA:49245"/>
    </physiologicalReaction>
</comment>
<evidence type="ECO:0000256" key="4">
    <source>
        <dbReference type="ARBA" id="ARBA00039060"/>
    </source>
</evidence>
<evidence type="ECO:0000256" key="21">
    <source>
        <dbReference type="ARBA" id="ARBA00049188"/>
    </source>
</evidence>
<name>A0ABD0JHG4_9CAEN</name>
<comment type="catalytic activity">
    <reaction evidence="11">
        <text>14-hydroxy-(4Z,7Z,10Z,12E,16Z,19Z)-docosahexaenoate + NAD(+) = 14-oxo-(4Z,7Z,10Z,12E,16Z,19Z)-docosahexaenoate + NADH + H(+)</text>
        <dbReference type="Rhea" id="RHEA:48952"/>
        <dbReference type="ChEBI" id="CHEBI:15378"/>
        <dbReference type="ChEBI" id="CHEBI:57540"/>
        <dbReference type="ChEBI" id="CHEBI:57945"/>
        <dbReference type="ChEBI" id="CHEBI:90866"/>
        <dbReference type="ChEBI" id="CHEBI:90867"/>
    </reaction>
    <physiologicalReaction direction="left-to-right" evidence="11">
        <dbReference type="Rhea" id="RHEA:48953"/>
    </physiologicalReaction>
</comment>
<sequence>MDLSGKSVFLTGGAQGIGRAMMQALLEKGAKVMFCDIQQDRGKATEAELQKQYRSDDVIFRQCDVTDSKQLEAAFQAAVTKFGAVDICVNNAGIAHETLWENVIAVNMTAVIRGSLAPFAPIPVYAATKHAVVGFTTSWAKNPRMSEMGVKWRALCPGFVDTELLHTSDDQVTDPVLWKEIVQQHPFMKPPELAQAFISMLEDESSDDVIFEVVAGKGSYRKRQIVDPDGKSNLLTVD</sequence>
<dbReference type="InterPro" id="IPR020904">
    <property type="entry name" value="Sc_DH/Rdtase_CS"/>
</dbReference>
<evidence type="ECO:0000313" key="24">
    <source>
        <dbReference type="Proteomes" id="UP001519460"/>
    </source>
</evidence>
<organism evidence="23 24">
    <name type="scientific">Batillaria attramentaria</name>
    <dbReference type="NCBI Taxonomy" id="370345"/>
    <lineage>
        <taxon>Eukaryota</taxon>
        <taxon>Metazoa</taxon>
        <taxon>Spiralia</taxon>
        <taxon>Lophotrochozoa</taxon>
        <taxon>Mollusca</taxon>
        <taxon>Gastropoda</taxon>
        <taxon>Caenogastropoda</taxon>
        <taxon>Sorbeoconcha</taxon>
        <taxon>Cerithioidea</taxon>
        <taxon>Batillariidae</taxon>
        <taxon>Batillaria</taxon>
    </lineage>
</organism>
<dbReference type="Gene3D" id="3.40.50.720">
    <property type="entry name" value="NAD(P)-binding Rossmann-like Domain"/>
    <property type="match status" value="2"/>
</dbReference>
<comment type="function">
    <text evidence="8">Catalyzes the NAD-dependent dehydrogenation (oxidation) of a broad array of hydroxylated polyunsaturated fatty acids (mainly eicosanoids and docosanoids, including prostaglandins, lipoxins and resolvins), yielding their corresponding keto (oxo) metabolites. Decreases the levels of the pro-proliferative prostaglandins such as prostaglandin E2 (whose activity is increased in cancer because of an increase in the expression of cyclooxygenase 2) and generates oxo-fatty acid products that can profoundly influence cell function by abrogating pro-inflammatory cytokine expression. Converts resolvins E1, D1 and D2 to their oxo products, which represents a mode of resolvin inactivation. Resolvin E1 plays important roles during the resolution phase of acute inflammation, while resolvins D1 and D2 have a unique role in obesity-induced adipose inflammation.</text>
</comment>
<comment type="caution">
    <text evidence="23">The sequence shown here is derived from an EMBL/GenBank/DDBJ whole genome shotgun (WGS) entry which is preliminary data.</text>
</comment>
<evidence type="ECO:0000256" key="14">
    <source>
        <dbReference type="ARBA" id="ARBA00048170"/>
    </source>
</evidence>
<evidence type="ECO:0000256" key="13">
    <source>
        <dbReference type="ARBA" id="ARBA00048144"/>
    </source>
</evidence>
<protein>
    <recommendedName>
        <fullName evidence="5">15-hydroxyprostaglandin dehydrogenase [NAD(+)]</fullName>
        <ecNumber evidence="3">1.1.1.141</ecNumber>
        <ecNumber evidence="4">1.1.1.232</ecNumber>
    </recommendedName>
    <alternativeName>
        <fullName evidence="7">Eicosanoid/docosanoid dehydrogenase [NAD(+)]</fullName>
    </alternativeName>
    <alternativeName>
        <fullName evidence="6">Prostaglandin dehydrogenase 1</fullName>
    </alternativeName>
</protein>
<keyword evidence="24" id="KW-1185">Reference proteome</keyword>
<evidence type="ECO:0000256" key="18">
    <source>
        <dbReference type="ARBA" id="ARBA00048739"/>
    </source>
</evidence>
<evidence type="ECO:0000256" key="11">
    <source>
        <dbReference type="ARBA" id="ARBA00048008"/>
    </source>
</evidence>
<dbReference type="PANTHER" id="PTHR44229">
    <property type="entry name" value="15-HYDROXYPROSTAGLANDIN DEHYDROGENASE [NAD(+)]"/>
    <property type="match status" value="1"/>
</dbReference>
<dbReference type="Proteomes" id="UP001519460">
    <property type="component" value="Unassembled WGS sequence"/>
</dbReference>
<evidence type="ECO:0000256" key="15">
    <source>
        <dbReference type="ARBA" id="ARBA00048393"/>
    </source>
</evidence>
<comment type="catalytic activity">
    <reaction evidence="20">
        <text>(15S)-hydroxy-(5Z,8Z,11Z,13E)-eicosatetraenoate + NAD(+) = 15-oxo-(5Z,8Z,11Z,13E)-eicosatetraenoate + NADH + H(+)</text>
        <dbReference type="Rhea" id="RHEA:23260"/>
        <dbReference type="ChEBI" id="CHEBI:15378"/>
        <dbReference type="ChEBI" id="CHEBI:57409"/>
        <dbReference type="ChEBI" id="CHEBI:57410"/>
        <dbReference type="ChEBI" id="CHEBI:57540"/>
        <dbReference type="ChEBI" id="CHEBI:57945"/>
        <dbReference type="EC" id="1.1.1.232"/>
    </reaction>
    <physiologicalReaction direction="left-to-right" evidence="20">
        <dbReference type="Rhea" id="RHEA:23261"/>
    </physiologicalReaction>
</comment>
<dbReference type="EMBL" id="JACVVK020000447">
    <property type="protein sequence ID" value="KAK7474106.1"/>
    <property type="molecule type" value="Genomic_DNA"/>
</dbReference>
<evidence type="ECO:0000256" key="20">
    <source>
        <dbReference type="ARBA" id="ARBA00049151"/>
    </source>
</evidence>
<dbReference type="PANTHER" id="PTHR44229:SF4">
    <property type="entry name" value="15-HYDROXYPROSTAGLANDIN DEHYDROGENASE [NAD(+)]"/>
    <property type="match status" value="1"/>
</dbReference>
<evidence type="ECO:0000256" key="5">
    <source>
        <dbReference type="ARBA" id="ARBA00040276"/>
    </source>
</evidence>
<comment type="catalytic activity">
    <reaction evidence="10">
        <text>resolvin D1 + NAD(+) = 8-oxoresolvin D1 + NADH + H(+)</text>
        <dbReference type="Rhea" id="RHEA:50124"/>
        <dbReference type="ChEBI" id="CHEBI:15378"/>
        <dbReference type="ChEBI" id="CHEBI:57540"/>
        <dbReference type="ChEBI" id="CHEBI:57945"/>
        <dbReference type="ChEBI" id="CHEBI:132079"/>
        <dbReference type="ChEBI" id="CHEBI:132080"/>
    </reaction>
    <physiologicalReaction direction="left-to-right" evidence="10">
        <dbReference type="Rhea" id="RHEA:50125"/>
    </physiologicalReaction>
</comment>
<comment type="similarity">
    <text evidence="1 22">Belongs to the short-chain dehydrogenases/reductases (SDR) family.</text>
</comment>
<dbReference type="InterPro" id="IPR002347">
    <property type="entry name" value="SDR_fam"/>
</dbReference>
<dbReference type="GO" id="GO:0047034">
    <property type="term" value="F:15-hydroxyicosatetraenoate dehydrogenase activity"/>
    <property type="evidence" value="ECO:0007669"/>
    <property type="project" value="UniProtKB-EC"/>
</dbReference>
<dbReference type="Pfam" id="PF00106">
    <property type="entry name" value="adh_short"/>
    <property type="match status" value="2"/>
</dbReference>
<dbReference type="SUPFAM" id="SSF51735">
    <property type="entry name" value="NAD(P)-binding Rossmann-fold domains"/>
    <property type="match status" value="1"/>
</dbReference>
<comment type="catalytic activity">
    <reaction evidence="19">
        <text>resolvin D2 + NAD(+) = 16-oxoresolvin D2 + NADH + H(+)</text>
        <dbReference type="Rhea" id="RHEA:53588"/>
        <dbReference type="ChEBI" id="CHEBI:15378"/>
        <dbReference type="ChEBI" id="CHEBI:57540"/>
        <dbReference type="ChEBI" id="CHEBI:57945"/>
        <dbReference type="ChEBI" id="CHEBI:133367"/>
        <dbReference type="ChEBI" id="CHEBI:137498"/>
    </reaction>
    <physiologicalReaction direction="left-to-right" evidence="19">
        <dbReference type="Rhea" id="RHEA:53589"/>
    </physiologicalReaction>
</comment>
<evidence type="ECO:0000256" key="2">
    <source>
        <dbReference type="ARBA" id="ARBA00023002"/>
    </source>
</evidence>
<gene>
    <name evidence="23" type="ORF">BaRGS_00034635</name>
</gene>
<evidence type="ECO:0000256" key="1">
    <source>
        <dbReference type="ARBA" id="ARBA00006484"/>
    </source>
</evidence>
<comment type="catalytic activity">
    <reaction evidence="13">
        <text>(11R)-hydroxy-(5Z,8Z,12E,14Z)-eicosatetraenoate + NAD(+) = 11-oxo-(5Z,8Z,12E,14Z)-eicosatetraenoate + NADH + H(+)</text>
        <dbReference type="Rhea" id="RHEA:48640"/>
        <dbReference type="ChEBI" id="CHEBI:15378"/>
        <dbReference type="ChEBI" id="CHEBI:57540"/>
        <dbReference type="ChEBI" id="CHEBI:57945"/>
        <dbReference type="ChEBI" id="CHEBI:78836"/>
        <dbReference type="ChEBI" id="CHEBI:90697"/>
    </reaction>
    <physiologicalReaction direction="left-to-right" evidence="13">
        <dbReference type="Rhea" id="RHEA:48641"/>
    </physiologicalReaction>
</comment>
<dbReference type="PRINTS" id="PR00080">
    <property type="entry name" value="SDRFAMILY"/>
</dbReference>
<comment type="catalytic activity">
    <reaction evidence="15">
        <text>resolvin D2 + NAD(+) = 7-oxoresolvin D2 + NADH + H(+)</text>
        <dbReference type="Rhea" id="RHEA:53584"/>
        <dbReference type="ChEBI" id="CHEBI:15378"/>
        <dbReference type="ChEBI" id="CHEBI:57540"/>
        <dbReference type="ChEBI" id="CHEBI:57945"/>
        <dbReference type="ChEBI" id="CHEBI:133367"/>
        <dbReference type="ChEBI" id="CHEBI:137497"/>
    </reaction>
    <physiologicalReaction direction="left-to-right" evidence="15">
        <dbReference type="Rhea" id="RHEA:53585"/>
    </physiologicalReaction>
</comment>
<keyword evidence="2" id="KW-0560">Oxidoreductase</keyword>
<evidence type="ECO:0000256" key="7">
    <source>
        <dbReference type="ARBA" id="ARBA00042026"/>
    </source>
</evidence>
<evidence type="ECO:0000256" key="12">
    <source>
        <dbReference type="ARBA" id="ARBA00048140"/>
    </source>
</evidence>